<evidence type="ECO:0000256" key="1">
    <source>
        <dbReference type="ARBA" id="ARBA00022618"/>
    </source>
</evidence>
<dbReference type="InterPro" id="IPR036915">
    <property type="entry name" value="Cyclin-like_sf"/>
</dbReference>
<name>A0A9P0HEG6_NEZVI</name>
<dbReference type="InterPro" id="IPR006671">
    <property type="entry name" value="Cyclin_N"/>
</dbReference>
<keyword evidence="8" id="KW-1185">Reference proteome</keyword>
<evidence type="ECO:0000256" key="4">
    <source>
        <dbReference type="RuleBase" id="RU000383"/>
    </source>
</evidence>
<dbReference type="GO" id="GO:0000278">
    <property type="term" value="P:mitotic cell cycle"/>
    <property type="evidence" value="ECO:0007669"/>
    <property type="project" value="UniProtKB-ARBA"/>
</dbReference>
<dbReference type="Gene3D" id="1.10.472.10">
    <property type="entry name" value="Cyclin-like"/>
    <property type="match status" value="2"/>
</dbReference>
<dbReference type="InterPro" id="IPR039361">
    <property type="entry name" value="Cyclin"/>
</dbReference>
<dbReference type="Pfam" id="PF00134">
    <property type="entry name" value="Cyclin_N"/>
    <property type="match status" value="1"/>
</dbReference>
<dbReference type="GO" id="GO:0051301">
    <property type="term" value="P:cell division"/>
    <property type="evidence" value="ECO:0007669"/>
    <property type="project" value="UniProtKB-KW"/>
</dbReference>
<dbReference type="InterPro" id="IPR048258">
    <property type="entry name" value="Cyclins_cyclin-box"/>
</dbReference>
<keyword evidence="1" id="KW-0132">Cell division</keyword>
<dbReference type="PANTHER" id="PTHR10177">
    <property type="entry name" value="CYCLINS"/>
    <property type="match status" value="1"/>
</dbReference>
<evidence type="ECO:0000256" key="2">
    <source>
        <dbReference type="ARBA" id="ARBA00023127"/>
    </source>
</evidence>
<protein>
    <submittedName>
        <fullName evidence="7">Uncharacterized protein</fullName>
    </submittedName>
</protein>
<evidence type="ECO:0000259" key="5">
    <source>
        <dbReference type="SMART" id="SM00385"/>
    </source>
</evidence>
<dbReference type="InterPro" id="IPR004367">
    <property type="entry name" value="Cyclin_C-dom"/>
</dbReference>
<gene>
    <name evidence="7" type="ORF">NEZAVI_LOCUS9772</name>
</gene>
<proteinExistence type="inferred from homology"/>
<reference evidence="7" key="1">
    <citation type="submission" date="2022-01" db="EMBL/GenBank/DDBJ databases">
        <authorList>
            <person name="King R."/>
        </authorList>
    </citation>
    <scope>NUCLEOTIDE SEQUENCE</scope>
</reference>
<evidence type="ECO:0000256" key="3">
    <source>
        <dbReference type="ARBA" id="ARBA00023306"/>
    </source>
</evidence>
<dbReference type="OrthoDB" id="306099at2759"/>
<feature type="domain" description="Cyclin-like" evidence="5">
    <location>
        <begin position="63"/>
        <end position="147"/>
    </location>
</feature>
<dbReference type="InterPro" id="IPR013763">
    <property type="entry name" value="Cyclin-like_dom"/>
</dbReference>
<evidence type="ECO:0000313" key="8">
    <source>
        <dbReference type="Proteomes" id="UP001152798"/>
    </source>
</evidence>
<dbReference type="SUPFAM" id="SSF47954">
    <property type="entry name" value="Cyclin-like"/>
    <property type="match status" value="2"/>
</dbReference>
<feature type="domain" description="Cyclin C-terminal" evidence="6">
    <location>
        <begin position="156"/>
        <end position="278"/>
    </location>
</feature>
<dbReference type="EMBL" id="OV725080">
    <property type="protein sequence ID" value="CAH1400559.1"/>
    <property type="molecule type" value="Genomic_DNA"/>
</dbReference>
<dbReference type="SMART" id="SM00385">
    <property type="entry name" value="CYCLIN"/>
    <property type="match status" value="1"/>
</dbReference>
<dbReference type="FunFam" id="1.10.472.10:FF:000003">
    <property type="entry name" value="G1/S-specific cyclin-D2"/>
    <property type="match status" value="1"/>
</dbReference>
<dbReference type="AlphaFoldDB" id="A0A9P0HEG6"/>
<sequence>MAAELLCCERSCECRAYFDPRLLRDSRVLENLLKTEELYTTNSSYFQCVQSELTPDMRKIVVEWMLEVCEEQKCTEEVFVLSVNFLDRFLSVVPLTKAHLQLAASVCLLMASKLREPNPLSARLLVHYTDYSICIDHIPKWEILIAAKLKWNLSAVTASDFLGHLLYSIPLEHDTQVMVRRHAQTFIFLSAREFKFCMYTASIVAGAAIAAALKGLQWCNRSGWSLDRLTDHLTKTLGVEKDYLQTCLRQMEDMINETISVATAIQEENKMKSGTPTDIHDIDF</sequence>
<evidence type="ECO:0000313" key="7">
    <source>
        <dbReference type="EMBL" id="CAH1400559.1"/>
    </source>
</evidence>
<comment type="similarity">
    <text evidence="4">Belongs to the cyclin family.</text>
</comment>
<dbReference type="Pfam" id="PF02984">
    <property type="entry name" value="Cyclin_C"/>
    <property type="match status" value="1"/>
</dbReference>
<keyword evidence="3" id="KW-0131">Cell cycle</keyword>
<organism evidence="7 8">
    <name type="scientific">Nezara viridula</name>
    <name type="common">Southern green stink bug</name>
    <name type="synonym">Cimex viridulus</name>
    <dbReference type="NCBI Taxonomy" id="85310"/>
    <lineage>
        <taxon>Eukaryota</taxon>
        <taxon>Metazoa</taxon>
        <taxon>Ecdysozoa</taxon>
        <taxon>Arthropoda</taxon>
        <taxon>Hexapoda</taxon>
        <taxon>Insecta</taxon>
        <taxon>Pterygota</taxon>
        <taxon>Neoptera</taxon>
        <taxon>Paraneoptera</taxon>
        <taxon>Hemiptera</taxon>
        <taxon>Heteroptera</taxon>
        <taxon>Panheteroptera</taxon>
        <taxon>Pentatomomorpha</taxon>
        <taxon>Pentatomoidea</taxon>
        <taxon>Pentatomidae</taxon>
        <taxon>Pentatominae</taxon>
        <taxon>Nezara</taxon>
    </lineage>
</organism>
<dbReference type="SMART" id="SM01332">
    <property type="entry name" value="Cyclin_C"/>
    <property type="match status" value="1"/>
</dbReference>
<accession>A0A9P0HEG6</accession>
<keyword evidence="2 4" id="KW-0195">Cyclin</keyword>
<evidence type="ECO:0000259" key="6">
    <source>
        <dbReference type="SMART" id="SM01332"/>
    </source>
</evidence>
<dbReference type="PROSITE" id="PS00292">
    <property type="entry name" value="CYCLINS"/>
    <property type="match status" value="1"/>
</dbReference>
<dbReference type="Proteomes" id="UP001152798">
    <property type="component" value="Chromosome 4"/>
</dbReference>